<organism evidence="7 8">
    <name type="scientific">Lacticaseibacillus camelliae DSM 22697 = JCM 13995</name>
    <dbReference type="NCBI Taxonomy" id="1423730"/>
    <lineage>
        <taxon>Bacteria</taxon>
        <taxon>Bacillati</taxon>
        <taxon>Bacillota</taxon>
        <taxon>Bacilli</taxon>
        <taxon>Lactobacillales</taxon>
        <taxon>Lactobacillaceae</taxon>
        <taxon>Lacticaseibacillus</taxon>
    </lineage>
</organism>
<evidence type="ECO:0000256" key="1">
    <source>
        <dbReference type="ARBA" id="ARBA00022741"/>
    </source>
</evidence>
<dbReference type="Proteomes" id="UP000050865">
    <property type="component" value="Unassembled WGS sequence"/>
</dbReference>
<dbReference type="EMBL" id="AYZJ01000028">
    <property type="protein sequence ID" value="KRN23268.1"/>
    <property type="molecule type" value="Genomic_DNA"/>
</dbReference>
<dbReference type="GO" id="GO:0005829">
    <property type="term" value="C:cytosol"/>
    <property type="evidence" value="ECO:0007669"/>
    <property type="project" value="TreeGrafter"/>
</dbReference>
<dbReference type="GO" id="GO:0005524">
    <property type="term" value="F:ATP binding"/>
    <property type="evidence" value="ECO:0007669"/>
    <property type="project" value="UniProtKB-UniRule"/>
</dbReference>
<dbReference type="Pfam" id="PF13538">
    <property type="entry name" value="UvrD_C_2"/>
    <property type="match status" value="1"/>
</dbReference>
<evidence type="ECO:0000313" key="7">
    <source>
        <dbReference type="EMBL" id="KRN23268.1"/>
    </source>
</evidence>
<evidence type="ECO:0000256" key="2">
    <source>
        <dbReference type="ARBA" id="ARBA00022801"/>
    </source>
</evidence>
<dbReference type="NCBIfam" id="NF041464">
    <property type="entry name" value="HelD_BACSU"/>
    <property type="match status" value="1"/>
</dbReference>
<dbReference type="Pfam" id="PF00580">
    <property type="entry name" value="UvrD-helicase"/>
    <property type="match status" value="1"/>
</dbReference>
<keyword evidence="3 5" id="KW-0347">Helicase</keyword>
<dbReference type="STRING" id="1423730.FC75_GL001466"/>
<dbReference type="GO" id="GO:0043138">
    <property type="term" value="F:3'-5' DNA helicase activity"/>
    <property type="evidence" value="ECO:0007669"/>
    <property type="project" value="TreeGrafter"/>
</dbReference>
<reference evidence="7 8" key="1">
    <citation type="journal article" date="2015" name="Genome Announc.">
        <title>Expanding the biotechnology potential of lactobacilli through comparative genomics of 213 strains and associated genera.</title>
        <authorList>
            <person name="Sun Z."/>
            <person name="Harris H.M."/>
            <person name="McCann A."/>
            <person name="Guo C."/>
            <person name="Argimon S."/>
            <person name="Zhang W."/>
            <person name="Yang X."/>
            <person name="Jeffery I.B."/>
            <person name="Cooney J.C."/>
            <person name="Kagawa T.F."/>
            <person name="Liu W."/>
            <person name="Song Y."/>
            <person name="Salvetti E."/>
            <person name="Wrobel A."/>
            <person name="Rasinkangas P."/>
            <person name="Parkhill J."/>
            <person name="Rea M.C."/>
            <person name="O'Sullivan O."/>
            <person name="Ritari J."/>
            <person name="Douillard F.P."/>
            <person name="Paul Ross R."/>
            <person name="Yang R."/>
            <person name="Briner A.E."/>
            <person name="Felis G.E."/>
            <person name="de Vos W.M."/>
            <person name="Barrangou R."/>
            <person name="Klaenhammer T.R."/>
            <person name="Caufield P.W."/>
            <person name="Cui Y."/>
            <person name="Zhang H."/>
            <person name="O'Toole P.W."/>
        </authorList>
    </citation>
    <scope>NUCLEOTIDE SEQUENCE [LARGE SCALE GENOMIC DNA]</scope>
    <source>
        <strain evidence="7 8">DSM 22697</strain>
    </source>
</reference>
<feature type="binding site" evidence="5">
    <location>
        <begin position="228"/>
        <end position="235"/>
    </location>
    <ligand>
        <name>ATP</name>
        <dbReference type="ChEBI" id="CHEBI:30616"/>
    </ligand>
</feature>
<dbReference type="InterPro" id="IPR027785">
    <property type="entry name" value="UvrD-like_helicase_C"/>
</dbReference>
<dbReference type="PANTHER" id="PTHR11070">
    <property type="entry name" value="UVRD / RECB / PCRA DNA HELICASE FAMILY MEMBER"/>
    <property type="match status" value="1"/>
</dbReference>
<dbReference type="GO" id="GO:0016787">
    <property type="term" value="F:hydrolase activity"/>
    <property type="evidence" value="ECO:0007669"/>
    <property type="project" value="UniProtKB-UniRule"/>
</dbReference>
<sequence length="762" mass="87407">MADQKQLEQAHLDHTMKELAAADTRLSAEVARTKAEETNLNKNFFADTKINLTNDAETIETAASIQQQQQMLDERSNAWKQSTLQLATVRRLKKSPYFARIDFQEGQEKPETIYIGLGSFTNAAGKFEIYDWRAPISSIYYDGGLGHVTYQTPDGPQTVDVSLKRQFVIADGKIQTMFDTTETIGDQMLLEVLNEKSDTQMKSIVTTIQREQNQIIRDTTADLLFVQGAAGSGKTSAVLQRVAYLLYRYRGNLSSSQVIMFSPNQLFSDYIGNVLPELGEQNMVQFTFYQYVTRRVPNIEVQDLFSQFEAKLTPSQKKIETLKASLAFFQATSKYTASLEQSGMRFRDIRFRDKVFISRKRIEDIFYSYNENYHLGNRLDATKNRLISMLNRKVKSEMKADWVQDTVQNLSQEQLRDLQQDGPQEFKDSDAEYSFFARKIVIQAFGEIQQAIVRNHFLNVRGQYVNFLRELPHYLDLSQFDLTESEWAAEVDHFVTEFKARRLAIADATPYIYLYDLMTGRHGEREMRYVFIDEIQDYTPYQLAYLQRSFPKAKFTLLGDLNQAIFTKENSHSLIADVSKLFDPEKTRVVQLTRSYRSTKQVTEFTKAILKSGQKIEAFDRQGPLPVVYVRQDEAALINALQDQIKIDNAAKQTTAIIAKTLEEAEKLHHTLLDQGVQTTLIRSENQRLAAGVIIVPSYLAKGLEFDAVVLWQANAAMFHHEDERELLYTIASRAMHRLTIFASPALSPLLADVPMDLYETK</sequence>
<keyword evidence="4 5" id="KW-0067">ATP-binding</keyword>
<protein>
    <submittedName>
        <fullName evidence="7">Superfamily protein DNA and RNA helicase</fullName>
    </submittedName>
</protein>
<evidence type="ECO:0000313" key="8">
    <source>
        <dbReference type="Proteomes" id="UP000050865"/>
    </source>
</evidence>
<evidence type="ECO:0000256" key="4">
    <source>
        <dbReference type="ARBA" id="ARBA00022840"/>
    </source>
</evidence>
<proteinExistence type="predicted"/>
<dbReference type="OrthoDB" id="9787585at2"/>
<dbReference type="Gene3D" id="3.40.50.300">
    <property type="entry name" value="P-loop containing nucleotide triphosphate hydrolases"/>
    <property type="match status" value="3"/>
</dbReference>
<dbReference type="InterPro" id="IPR014016">
    <property type="entry name" value="UvrD-like_ATP-bd"/>
</dbReference>
<dbReference type="PANTHER" id="PTHR11070:SF17">
    <property type="entry name" value="DNA HELICASE IV"/>
    <property type="match status" value="1"/>
</dbReference>
<dbReference type="GO" id="GO:0000725">
    <property type="term" value="P:recombinational repair"/>
    <property type="evidence" value="ECO:0007669"/>
    <property type="project" value="TreeGrafter"/>
</dbReference>
<keyword evidence="2 5" id="KW-0378">Hydrolase</keyword>
<dbReference type="RefSeq" id="WP_054661562.1">
    <property type="nucleotide sequence ID" value="NZ_AYZJ01000028.1"/>
</dbReference>
<evidence type="ECO:0000256" key="5">
    <source>
        <dbReference type="PROSITE-ProRule" id="PRU00560"/>
    </source>
</evidence>
<dbReference type="SUPFAM" id="SSF52540">
    <property type="entry name" value="P-loop containing nucleoside triphosphate hydrolases"/>
    <property type="match status" value="1"/>
</dbReference>
<feature type="domain" description="UvrD-like helicase ATP-binding" evidence="6">
    <location>
        <begin position="207"/>
        <end position="599"/>
    </location>
</feature>
<dbReference type="InterPro" id="IPR027417">
    <property type="entry name" value="P-loop_NTPase"/>
</dbReference>
<dbReference type="PROSITE" id="PS51198">
    <property type="entry name" value="UVRD_HELICASE_ATP_BIND"/>
    <property type="match status" value="1"/>
</dbReference>
<dbReference type="InterPro" id="IPR048228">
    <property type="entry name" value="HelD_bacillota"/>
</dbReference>
<comment type="caution">
    <text evidence="7">The sequence shown here is derived from an EMBL/GenBank/DDBJ whole genome shotgun (WGS) entry which is preliminary data.</text>
</comment>
<accession>A0A0R2FFH0</accession>
<keyword evidence="8" id="KW-1185">Reference proteome</keyword>
<dbReference type="InterPro" id="IPR000212">
    <property type="entry name" value="DNA_helicase_UvrD/REP"/>
</dbReference>
<name>A0A0R2FFH0_9LACO</name>
<keyword evidence="1 5" id="KW-0547">Nucleotide-binding</keyword>
<evidence type="ECO:0000259" key="6">
    <source>
        <dbReference type="PROSITE" id="PS51198"/>
    </source>
</evidence>
<dbReference type="PATRIC" id="fig|1423730.4.peg.1538"/>
<dbReference type="GO" id="GO:0003677">
    <property type="term" value="F:DNA binding"/>
    <property type="evidence" value="ECO:0007669"/>
    <property type="project" value="InterPro"/>
</dbReference>
<dbReference type="AlphaFoldDB" id="A0A0R2FFH0"/>
<evidence type="ECO:0000256" key="3">
    <source>
        <dbReference type="ARBA" id="ARBA00022806"/>
    </source>
</evidence>
<gene>
    <name evidence="7" type="ORF">FC75_GL001466</name>
</gene>